<dbReference type="Proteomes" id="UP001370348">
    <property type="component" value="Chromosome"/>
</dbReference>
<keyword evidence="2" id="KW-1185">Reference proteome</keyword>
<organism evidence="1 2">
    <name type="scientific">Pendulispora albinea</name>
    <dbReference type="NCBI Taxonomy" id="2741071"/>
    <lineage>
        <taxon>Bacteria</taxon>
        <taxon>Pseudomonadati</taxon>
        <taxon>Myxococcota</taxon>
        <taxon>Myxococcia</taxon>
        <taxon>Myxococcales</taxon>
        <taxon>Sorangiineae</taxon>
        <taxon>Pendulisporaceae</taxon>
        <taxon>Pendulispora</taxon>
    </lineage>
</organism>
<dbReference type="EMBL" id="CP089984">
    <property type="protein sequence ID" value="WXB17658.1"/>
    <property type="molecule type" value="Genomic_DNA"/>
</dbReference>
<dbReference type="RefSeq" id="WP_394827298.1">
    <property type="nucleotide sequence ID" value="NZ_CP089984.1"/>
</dbReference>
<evidence type="ECO:0000313" key="2">
    <source>
        <dbReference type="Proteomes" id="UP001370348"/>
    </source>
</evidence>
<protein>
    <submittedName>
        <fullName evidence="1">Uncharacterized protein</fullName>
    </submittedName>
</protein>
<accession>A0ABZ2M3I8</accession>
<sequence length="78" mass="9081">MQLQNSKQSTLPANEAHRWHSQLTLEQRERVVSAMIEGGTRNDAPLAWDEWTRVMVALEEWVLLQSQPSRSRPTRRNA</sequence>
<proteinExistence type="predicted"/>
<gene>
    <name evidence="1" type="ORF">LZC94_10390</name>
</gene>
<evidence type="ECO:0000313" key="1">
    <source>
        <dbReference type="EMBL" id="WXB17658.1"/>
    </source>
</evidence>
<reference evidence="1 2" key="1">
    <citation type="submission" date="2021-12" db="EMBL/GenBank/DDBJ databases">
        <title>Discovery of the Pendulisporaceae a myxobacterial family with distinct sporulation behavior and unique specialized metabolism.</title>
        <authorList>
            <person name="Garcia R."/>
            <person name="Popoff A."/>
            <person name="Bader C.D."/>
            <person name="Loehr J."/>
            <person name="Walesch S."/>
            <person name="Walt C."/>
            <person name="Boldt J."/>
            <person name="Bunk B."/>
            <person name="Haeckl F.J.F.P.J."/>
            <person name="Gunesch A.P."/>
            <person name="Birkelbach J."/>
            <person name="Nuebel U."/>
            <person name="Pietschmann T."/>
            <person name="Bach T."/>
            <person name="Mueller R."/>
        </authorList>
    </citation>
    <scope>NUCLEOTIDE SEQUENCE [LARGE SCALE GENOMIC DNA]</scope>
    <source>
        <strain evidence="1 2">MSr11954</strain>
    </source>
</reference>
<name>A0ABZ2M3I8_9BACT</name>